<keyword evidence="5" id="KW-0745">Spermidine biosynthesis</keyword>
<evidence type="ECO:0000256" key="4">
    <source>
        <dbReference type="ARBA" id="ARBA00022813"/>
    </source>
</evidence>
<comment type="caution">
    <text evidence="11">The sequence shown here is derived from an EMBL/GenBank/DDBJ whole genome shotgun (WGS) entry which is preliminary data.</text>
</comment>
<dbReference type="GO" id="GO:0005829">
    <property type="term" value="C:cytosol"/>
    <property type="evidence" value="ECO:0007669"/>
    <property type="project" value="TreeGrafter"/>
</dbReference>
<evidence type="ECO:0000256" key="1">
    <source>
        <dbReference type="ARBA" id="ARBA00001928"/>
    </source>
</evidence>
<evidence type="ECO:0000256" key="6">
    <source>
        <dbReference type="ARBA" id="ARBA00023115"/>
    </source>
</evidence>
<keyword evidence="10" id="KW-0670">Pyruvate</keyword>
<evidence type="ECO:0000256" key="7">
    <source>
        <dbReference type="ARBA" id="ARBA00023145"/>
    </source>
</evidence>
<dbReference type="AlphaFoldDB" id="A0A096AM10"/>
<keyword evidence="9" id="KW-0704">Schiff base</keyword>
<dbReference type="EMBL" id="JRNT01000007">
    <property type="protein sequence ID" value="KGF47686.1"/>
    <property type="molecule type" value="Genomic_DNA"/>
</dbReference>
<evidence type="ECO:0000313" key="12">
    <source>
        <dbReference type="Proteomes" id="UP000029628"/>
    </source>
</evidence>
<dbReference type="RefSeq" id="WP_028257072.1">
    <property type="nucleotide sequence ID" value="NZ_JRNT01000007.1"/>
</dbReference>
<dbReference type="Gene3D" id="3.60.90.10">
    <property type="entry name" value="S-adenosylmethionine decarboxylase"/>
    <property type="match status" value="1"/>
</dbReference>
<dbReference type="eggNOG" id="COG1586">
    <property type="taxonomic scope" value="Bacteria"/>
</dbReference>
<dbReference type="InterPro" id="IPR016067">
    <property type="entry name" value="S-AdoMet_deCO2ase_core"/>
</dbReference>
<proteinExistence type="predicted"/>
<accession>A0A096AM10</accession>
<keyword evidence="12" id="KW-1185">Reference proteome</keyword>
<evidence type="ECO:0000313" key="11">
    <source>
        <dbReference type="EMBL" id="KGF47686.1"/>
    </source>
</evidence>
<evidence type="ECO:0000256" key="8">
    <source>
        <dbReference type="ARBA" id="ARBA00023239"/>
    </source>
</evidence>
<keyword evidence="3" id="KW-0210">Decarboxylase</keyword>
<name>A0A096AM10_9FIRM</name>
<protein>
    <submittedName>
        <fullName evidence="11">S-adenosylmethionine decarboxylase</fullName>
    </submittedName>
</protein>
<dbReference type="GO" id="GO:0004014">
    <property type="term" value="F:adenosylmethionine decarboxylase activity"/>
    <property type="evidence" value="ECO:0007669"/>
    <property type="project" value="InterPro"/>
</dbReference>
<dbReference type="PANTHER" id="PTHR33866">
    <property type="entry name" value="S-ADENOSYLMETHIONINE DECARBOXYLASE PROENZYME"/>
    <property type="match status" value="1"/>
</dbReference>
<keyword evidence="7" id="KW-0865">Zymogen</keyword>
<dbReference type="GO" id="GO:0008295">
    <property type="term" value="P:spermidine biosynthetic process"/>
    <property type="evidence" value="ECO:0007669"/>
    <property type="project" value="UniProtKB-KW"/>
</dbReference>
<dbReference type="Pfam" id="PF02675">
    <property type="entry name" value="AdoMet_dc"/>
    <property type="match status" value="1"/>
</dbReference>
<evidence type="ECO:0000256" key="5">
    <source>
        <dbReference type="ARBA" id="ARBA00023066"/>
    </source>
</evidence>
<keyword evidence="8" id="KW-0456">Lyase</keyword>
<reference evidence="11 12" key="1">
    <citation type="submission" date="2014-07" db="EMBL/GenBank/DDBJ databases">
        <authorList>
            <person name="McCorrison J."/>
            <person name="Sanka R."/>
            <person name="Torralba M."/>
            <person name="Gillis M."/>
            <person name="Haft D.H."/>
            <person name="Methe B."/>
            <person name="Sutton G."/>
            <person name="Nelson K.E."/>
        </authorList>
    </citation>
    <scope>NUCLEOTIDE SEQUENCE [LARGE SCALE GENOMIC DNA]</scope>
    <source>
        <strain evidence="11 12">DNF00314</strain>
    </source>
</reference>
<keyword evidence="2" id="KW-0949">S-adenosyl-L-methionine</keyword>
<comment type="cofactor">
    <cofactor evidence="1">
        <name>pyruvate</name>
        <dbReference type="ChEBI" id="CHEBI:15361"/>
    </cofactor>
</comment>
<keyword evidence="6" id="KW-0620">Polyamine biosynthesis</keyword>
<gene>
    <name evidence="11" type="ORF">HMPREF0872_02975</name>
</gene>
<evidence type="ECO:0000256" key="10">
    <source>
        <dbReference type="ARBA" id="ARBA00023317"/>
    </source>
</evidence>
<dbReference type="SUPFAM" id="SSF56276">
    <property type="entry name" value="S-adenosylmethionine decarboxylase"/>
    <property type="match status" value="1"/>
</dbReference>
<dbReference type="InterPro" id="IPR003826">
    <property type="entry name" value="AdoMetDC_fam_prok"/>
</dbReference>
<sequence length="168" mass="18957">MSEALGQHLLIDFYACLGESVSSPILLQESLATAMEVANQHIDEISCQVMDDEIVLIAIAPHFHVCLHTYPELGYVAVDIYEFNNTVPATLLMKELKRAFHAEKVKATSIRRADFGSERDMKPRRRTTLTALGRVNRTRIQIKQTGTKLKSTGTKVFKAITKQNKKRQ</sequence>
<evidence type="ECO:0000256" key="9">
    <source>
        <dbReference type="ARBA" id="ARBA00023270"/>
    </source>
</evidence>
<dbReference type="Proteomes" id="UP000029628">
    <property type="component" value="Unassembled WGS sequence"/>
</dbReference>
<dbReference type="PANTHER" id="PTHR33866:SF2">
    <property type="entry name" value="S-ADENOSYLMETHIONINE DECARBOXYLASE PROENZYME"/>
    <property type="match status" value="1"/>
</dbReference>
<keyword evidence="4" id="KW-0068">Autocatalytic cleavage</keyword>
<organism evidence="11 12">
    <name type="scientific">Veillonella montpellierensis DNF00314</name>
    <dbReference type="NCBI Taxonomy" id="1401067"/>
    <lineage>
        <taxon>Bacteria</taxon>
        <taxon>Bacillati</taxon>
        <taxon>Bacillota</taxon>
        <taxon>Negativicutes</taxon>
        <taxon>Veillonellales</taxon>
        <taxon>Veillonellaceae</taxon>
        <taxon>Veillonella</taxon>
    </lineage>
</organism>
<evidence type="ECO:0000256" key="2">
    <source>
        <dbReference type="ARBA" id="ARBA00022691"/>
    </source>
</evidence>
<evidence type="ECO:0000256" key="3">
    <source>
        <dbReference type="ARBA" id="ARBA00022793"/>
    </source>
</evidence>